<keyword evidence="4" id="KW-1185">Reference proteome</keyword>
<dbReference type="GO" id="GO:0004843">
    <property type="term" value="F:cysteine-type deubiquitinase activity"/>
    <property type="evidence" value="ECO:0007669"/>
    <property type="project" value="InterPro"/>
</dbReference>
<dbReference type="PROSITE" id="PS51283">
    <property type="entry name" value="DUSP"/>
    <property type="match status" value="1"/>
</dbReference>
<organism evidence="3 4">
    <name type="scientific">Citrus sinensis</name>
    <name type="common">Sweet orange</name>
    <name type="synonym">Citrus aurantium var. sinensis</name>
    <dbReference type="NCBI Taxonomy" id="2711"/>
    <lineage>
        <taxon>Eukaryota</taxon>
        <taxon>Viridiplantae</taxon>
        <taxon>Streptophyta</taxon>
        <taxon>Embryophyta</taxon>
        <taxon>Tracheophyta</taxon>
        <taxon>Spermatophyta</taxon>
        <taxon>Magnoliopsida</taxon>
        <taxon>eudicotyledons</taxon>
        <taxon>Gunneridae</taxon>
        <taxon>Pentapetalae</taxon>
        <taxon>rosids</taxon>
        <taxon>malvids</taxon>
        <taxon>Sapindales</taxon>
        <taxon>Rutaceae</taxon>
        <taxon>Aurantioideae</taxon>
        <taxon>Citrus</taxon>
    </lineage>
</organism>
<feature type="non-terminal residue" evidence="3">
    <location>
        <position position="161"/>
    </location>
</feature>
<dbReference type="SMART" id="SM00695">
    <property type="entry name" value="DUSP"/>
    <property type="match status" value="1"/>
</dbReference>
<evidence type="ECO:0000259" key="2">
    <source>
        <dbReference type="PROSITE" id="PS51283"/>
    </source>
</evidence>
<dbReference type="Pfam" id="PF06337">
    <property type="entry name" value="DUSP"/>
    <property type="match status" value="1"/>
</dbReference>
<accession>A0A067GAS4</accession>
<feature type="domain" description="DUSP" evidence="2">
    <location>
        <begin position="20"/>
        <end position="148"/>
    </location>
</feature>
<evidence type="ECO:0000256" key="1">
    <source>
        <dbReference type="SAM" id="MobiDB-lite"/>
    </source>
</evidence>
<dbReference type="InterPro" id="IPR006615">
    <property type="entry name" value="Pept_C19_DUSP"/>
</dbReference>
<reference evidence="3 4" key="1">
    <citation type="submission" date="2014-04" db="EMBL/GenBank/DDBJ databases">
        <authorList>
            <consortium name="International Citrus Genome Consortium"/>
            <person name="Gmitter F."/>
            <person name="Chen C."/>
            <person name="Farmerie W."/>
            <person name="Harkins T."/>
            <person name="Desany B."/>
            <person name="Mohiuddin M."/>
            <person name="Kodira C."/>
            <person name="Borodovsky M."/>
            <person name="Lomsadze A."/>
            <person name="Burns P."/>
            <person name="Jenkins J."/>
            <person name="Prochnik S."/>
            <person name="Shu S."/>
            <person name="Chapman J."/>
            <person name="Pitluck S."/>
            <person name="Schmutz J."/>
            <person name="Rokhsar D."/>
        </authorList>
    </citation>
    <scope>NUCLEOTIDE SEQUENCE</scope>
</reference>
<gene>
    <name evidence="3" type="ORF">CISIN_1g0024082mg</name>
</gene>
<sequence length="161" mass="18407">MTIRDSSVLMMENGGSCLPCTPDEERQIVQDLKNQSDLDLKEGNLYFLISTRWYRSWERYVCGDEPSIDNISFDSPHMNGVSSKRAERPGPIDNSDIIQNGNGSSEGDDLEVRRNLEEGQDYVLVPQQVWEKLFCWYKGGPALPRKMISEGIVNEKRVEVF</sequence>
<dbReference type="SUPFAM" id="SSF143791">
    <property type="entry name" value="DUSP-like"/>
    <property type="match status" value="1"/>
</dbReference>
<protein>
    <recommendedName>
        <fullName evidence="2">DUSP domain-containing protein</fullName>
    </recommendedName>
</protein>
<dbReference type="Proteomes" id="UP000027120">
    <property type="component" value="Unassembled WGS sequence"/>
</dbReference>
<dbReference type="InterPro" id="IPR035927">
    <property type="entry name" value="DUSP-like_sf"/>
</dbReference>
<dbReference type="AlphaFoldDB" id="A0A067GAS4"/>
<feature type="region of interest" description="Disordered" evidence="1">
    <location>
        <begin position="72"/>
        <end position="109"/>
    </location>
</feature>
<dbReference type="EMBL" id="KK784881">
    <property type="protein sequence ID" value="KDO76765.1"/>
    <property type="molecule type" value="Genomic_DNA"/>
</dbReference>
<dbReference type="Gene3D" id="3.30.2230.10">
    <property type="entry name" value="DUSP-like"/>
    <property type="match status" value="1"/>
</dbReference>
<evidence type="ECO:0000313" key="3">
    <source>
        <dbReference type="EMBL" id="KDO76763.1"/>
    </source>
</evidence>
<dbReference type="EMBL" id="KK784881">
    <property type="protein sequence ID" value="KDO76764.1"/>
    <property type="molecule type" value="Genomic_DNA"/>
</dbReference>
<dbReference type="EMBL" id="KK784881">
    <property type="protein sequence ID" value="KDO76763.1"/>
    <property type="molecule type" value="Genomic_DNA"/>
</dbReference>
<name>A0A067GAS4_CITSI</name>
<feature type="compositionally biased region" description="Polar residues" evidence="1">
    <location>
        <begin position="96"/>
        <end position="105"/>
    </location>
</feature>
<proteinExistence type="predicted"/>
<evidence type="ECO:0000313" key="4">
    <source>
        <dbReference type="Proteomes" id="UP000027120"/>
    </source>
</evidence>
<dbReference type="STRING" id="2711.A0A067GAS4"/>